<sequence length="228" mass="24222">MRTIALISQKGGVGKTTLAIHLATAFETAGSQTLLVDLDPQTSAAEWKDARQAERPYVMAVPPSRLGKTLEAAKEHGAELVVLDTAPHSEGTALDAARAADLILVPCQPSIMDLRAMRKTADLLNYLKKPTYAVLNEVAAQGTVADEAAKAITAQFGMAVCPLRLGQRVAFNRCLLAGQTAQEYEPAGKAAQEIDSLMQWVSAQVGMSTSALVKKLTKVKVPKKVEAA</sequence>
<protein>
    <submittedName>
        <fullName evidence="2">Chromosome partitioning protein ParA</fullName>
    </submittedName>
</protein>
<reference evidence="3" key="1">
    <citation type="submission" date="2017-10" db="EMBL/GenBank/DDBJ databases">
        <authorList>
            <person name="Toshchakov S.V."/>
            <person name="Goeva M.A."/>
        </authorList>
    </citation>
    <scope>NUCLEOTIDE SEQUENCE [LARGE SCALE GENOMIC DNA]</scope>
    <source>
        <strain evidence="3">JR1/69-1-13</strain>
    </source>
</reference>
<evidence type="ECO:0000313" key="3">
    <source>
        <dbReference type="Proteomes" id="UP000245048"/>
    </source>
</evidence>
<dbReference type="Pfam" id="PF01656">
    <property type="entry name" value="CbiA"/>
    <property type="match status" value="1"/>
</dbReference>
<dbReference type="Proteomes" id="UP000245048">
    <property type="component" value="Unassembled WGS sequence"/>
</dbReference>
<dbReference type="InterPro" id="IPR002586">
    <property type="entry name" value="CobQ/CobB/MinD/ParA_Nub-bd_dom"/>
</dbReference>
<organism evidence="2 3">
    <name type="scientific">Teichococcus aestuarii</name>
    <dbReference type="NCBI Taxonomy" id="568898"/>
    <lineage>
        <taxon>Bacteria</taxon>
        <taxon>Pseudomonadati</taxon>
        <taxon>Pseudomonadota</taxon>
        <taxon>Alphaproteobacteria</taxon>
        <taxon>Acetobacterales</taxon>
        <taxon>Roseomonadaceae</taxon>
        <taxon>Roseomonas</taxon>
    </lineage>
</organism>
<dbReference type="RefSeq" id="WP_109519073.1">
    <property type="nucleotide sequence ID" value="NZ_PDOA01000027.1"/>
</dbReference>
<dbReference type="PANTHER" id="PTHR13696:SF96">
    <property type="entry name" value="COBQ_COBB_MIND_PARA NUCLEOTIDE BINDING DOMAIN-CONTAINING PROTEIN"/>
    <property type="match status" value="1"/>
</dbReference>
<dbReference type="EMBL" id="PDOA01000027">
    <property type="protein sequence ID" value="PWC26678.1"/>
    <property type="molecule type" value="Genomic_DNA"/>
</dbReference>
<dbReference type="NCBIfam" id="NF041546">
    <property type="entry name" value="ParA_partition"/>
    <property type="match status" value="1"/>
</dbReference>
<gene>
    <name evidence="2" type="ORF">CR165_21990</name>
</gene>
<comment type="caution">
    <text evidence="2">The sequence shown here is derived from an EMBL/GenBank/DDBJ whole genome shotgun (WGS) entry which is preliminary data.</text>
</comment>
<dbReference type="AlphaFoldDB" id="A0A2U1UYE3"/>
<name>A0A2U1UYE3_9PROT</name>
<feature type="domain" description="CobQ/CobB/MinD/ParA nucleotide binding" evidence="1">
    <location>
        <begin position="4"/>
        <end position="174"/>
    </location>
</feature>
<dbReference type="InterPro" id="IPR050678">
    <property type="entry name" value="DNA_Partitioning_ATPase"/>
</dbReference>
<dbReference type="OrthoDB" id="9804460at2"/>
<dbReference type="CDD" id="cd02042">
    <property type="entry name" value="ParAB_family"/>
    <property type="match status" value="1"/>
</dbReference>
<proteinExistence type="predicted"/>
<accession>A0A2U1UYE3</accession>
<keyword evidence="3" id="KW-1185">Reference proteome</keyword>
<evidence type="ECO:0000313" key="2">
    <source>
        <dbReference type="EMBL" id="PWC26678.1"/>
    </source>
</evidence>
<evidence type="ECO:0000259" key="1">
    <source>
        <dbReference type="Pfam" id="PF01656"/>
    </source>
</evidence>
<dbReference type="SUPFAM" id="SSF52540">
    <property type="entry name" value="P-loop containing nucleoside triphosphate hydrolases"/>
    <property type="match status" value="1"/>
</dbReference>
<dbReference type="PANTHER" id="PTHR13696">
    <property type="entry name" value="P-LOOP CONTAINING NUCLEOSIDE TRIPHOSPHATE HYDROLASE"/>
    <property type="match status" value="1"/>
</dbReference>
<dbReference type="InterPro" id="IPR048089">
    <property type="entry name" value="McdA"/>
</dbReference>
<dbReference type="Gene3D" id="3.40.50.300">
    <property type="entry name" value="P-loop containing nucleotide triphosphate hydrolases"/>
    <property type="match status" value="1"/>
</dbReference>
<dbReference type="InterPro" id="IPR027417">
    <property type="entry name" value="P-loop_NTPase"/>
</dbReference>
<dbReference type="PIRSF" id="PIRSF009320">
    <property type="entry name" value="Nuc_binding_HP_1000"/>
    <property type="match status" value="1"/>
</dbReference>